<proteinExistence type="predicted"/>
<dbReference type="RefSeq" id="WP_237359496.1">
    <property type="nucleotide sequence ID" value="NZ_CAKLDM010000001.1"/>
</dbReference>
<accession>A0ABM8ZYF8</accession>
<evidence type="ECO:0000313" key="1">
    <source>
        <dbReference type="EMBL" id="CAH0535971.1"/>
    </source>
</evidence>
<name>A0ABM8ZYF8_9VIBR</name>
<keyword evidence="2" id="KW-1185">Reference proteome</keyword>
<dbReference type="EMBL" id="CAKLDM010000001">
    <property type="protein sequence ID" value="CAH0535971.1"/>
    <property type="molecule type" value="Genomic_DNA"/>
</dbReference>
<comment type="caution">
    <text evidence="1">The sequence shown here is derived from an EMBL/GenBank/DDBJ whole genome shotgun (WGS) entry which is preliminary data.</text>
</comment>
<gene>
    <name evidence="1" type="ORF">VMF7928_00077</name>
</gene>
<reference evidence="1" key="1">
    <citation type="submission" date="2021-11" db="EMBL/GenBank/DDBJ databases">
        <authorList>
            <person name="Rodrigo-Torres L."/>
            <person name="Arahal R. D."/>
            <person name="Lucena T."/>
        </authorList>
    </citation>
    <scope>NUCLEOTIDE SEQUENCE</scope>
    <source>
        <strain evidence="1">CECT 7928</strain>
    </source>
</reference>
<protein>
    <submittedName>
        <fullName evidence="1">Uncharacterized protein</fullName>
    </submittedName>
</protein>
<organism evidence="1 2">
    <name type="scientific">Vibrio marisflavi CECT 7928</name>
    <dbReference type="NCBI Taxonomy" id="634439"/>
    <lineage>
        <taxon>Bacteria</taxon>
        <taxon>Pseudomonadati</taxon>
        <taxon>Pseudomonadota</taxon>
        <taxon>Gammaproteobacteria</taxon>
        <taxon>Vibrionales</taxon>
        <taxon>Vibrionaceae</taxon>
        <taxon>Vibrio</taxon>
    </lineage>
</organism>
<dbReference type="Proteomes" id="UP000838748">
    <property type="component" value="Unassembled WGS sequence"/>
</dbReference>
<sequence length="199" mass="21714">MDNLLSTTQTLNRQLANAIGSPSEKSEKGGLVSALKIFFGRAVTWIQNQFEGKEAASSKSSSPSKKIMHAAYQTLKSAHENALNTTRQLKDQFRSVERAQAKLNSTHNQSLAIRVSSGSLFDKLCAKAADAKADPETIKATDLFTEKELKALKKDIESRVGSQSSRLTKVEAAKIAFNLINEQLQKKADAIRLALPSLP</sequence>
<evidence type="ECO:0000313" key="2">
    <source>
        <dbReference type="Proteomes" id="UP000838748"/>
    </source>
</evidence>